<keyword evidence="8" id="KW-1133">Transmembrane helix</keyword>
<evidence type="ECO:0000256" key="1">
    <source>
        <dbReference type="ARBA" id="ARBA00001974"/>
    </source>
</evidence>
<dbReference type="Gene3D" id="3.50.50.60">
    <property type="entry name" value="FAD/NAD(P)-binding domain"/>
    <property type="match status" value="2"/>
</dbReference>
<dbReference type="UniPathway" id="UPA00232"/>
<feature type="domain" description="FAD-binding" evidence="9">
    <location>
        <begin position="24"/>
        <end position="355"/>
    </location>
</feature>
<dbReference type="PANTHER" id="PTHR43876">
    <property type="entry name" value="UBIQUINONE BIOSYNTHESIS MONOOXYGENASE COQ6, MITOCHONDRIAL"/>
    <property type="match status" value="1"/>
</dbReference>
<dbReference type="OrthoDB" id="9796623at2"/>
<evidence type="ECO:0000256" key="3">
    <source>
        <dbReference type="ARBA" id="ARBA00005349"/>
    </source>
</evidence>
<evidence type="ECO:0000256" key="6">
    <source>
        <dbReference type="ARBA" id="ARBA00023002"/>
    </source>
</evidence>
<protein>
    <submittedName>
        <fullName evidence="10">UbiH/UbiF/VisC/COQ6 family ubiquinone biosynthesis hydroxylase</fullName>
    </submittedName>
</protein>
<dbReference type="GO" id="GO:0016705">
    <property type="term" value="F:oxidoreductase activity, acting on paired donors, with incorporation or reduction of molecular oxygen"/>
    <property type="evidence" value="ECO:0007669"/>
    <property type="project" value="InterPro"/>
</dbReference>
<dbReference type="Proteomes" id="UP000008952">
    <property type="component" value="Unassembled WGS sequence"/>
</dbReference>
<dbReference type="SUPFAM" id="SSF51905">
    <property type="entry name" value="FAD/NAD(P)-binding domain"/>
    <property type="match status" value="1"/>
</dbReference>
<dbReference type="Pfam" id="PF01494">
    <property type="entry name" value="FAD_binding_3"/>
    <property type="match status" value="1"/>
</dbReference>
<dbReference type="eggNOG" id="COG0654">
    <property type="taxonomic scope" value="Bacteria"/>
</dbReference>
<dbReference type="HOGENOM" id="CLU_009665_8_1_5"/>
<dbReference type="STRING" id="1094558.ME5_01414"/>
<comment type="similarity">
    <text evidence="3">Belongs to the UbiH/COQ6 family.</text>
</comment>
<evidence type="ECO:0000256" key="4">
    <source>
        <dbReference type="ARBA" id="ARBA00022630"/>
    </source>
</evidence>
<dbReference type="NCBIfam" id="TIGR01988">
    <property type="entry name" value="Ubi-OHases"/>
    <property type="match status" value="1"/>
</dbReference>
<dbReference type="PRINTS" id="PR00420">
    <property type="entry name" value="RNGMNOXGNASE"/>
</dbReference>
<dbReference type="InterPro" id="IPR051205">
    <property type="entry name" value="UbiH/COQ6_monooxygenase"/>
</dbReference>
<dbReference type="PATRIC" id="fig|1094558.3.peg.1517"/>
<evidence type="ECO:0000259" key="9">
    <source>
        <dbReference type="Pfam" id="PF01494"/>
    </source>
</evidence>
<dbReference type="InterPro" id="IPR036188">
    <property type="entry name" value="FAD/NAD-bd_sf"/>
</dbReference>
<dbReference type="NCBIfam" id="NF005691">
    <property type="entry name" value="PRK07494.1"/>
    <property type="match status" value="1"/>
</dbReference>
<keyword evidence="11" id="KW-1185">Reference proteome</keyword>
<dbReference type="GO" id="GO:0006744">
    <property type="term" value="P:ubiquinone biosynthetic process"/>
    <property type="evidence" value="ECO:0007669"/>
    <property type="project" value="UniProtKB-UniPathway"/>
</dbReference>
<keyword evidence="5" id="KW-0274">FAD</keyword>
<name>J0ZKI0_9HYPH</name>
<dbReference type="EMBL" id="AIMB01000008">
    <property type="protein sequence ID" value="EJF88863.1"/>
    <property type="molecule type" value="Genomic_DNA"/>
</dbReference>
<proteinExistence type="inferred from homology"/>
<comment type="pathway">
    <text evidence="2">Cofactor biosynthesis; ubiquinone biosynthesis.</text>
</comment>
<keyword evidence="4" id="KW-0285">Flavoprotein</keyword>
<keyword evidence="8" id="KW-0472">Membrane</keyword>
<gene>
    <name evidence="10" type="ORF">ME5_01414</name>
</gene>
<evidence type="ECO:0000256" key="5">
    <source>
        <dbReference type="ARBA" id="ARBA00022827"/>
    </source>
</evidence>
<reference evidence="10 11" key="1">
    <citation type="submission" date="2012-03" db="EMBL/GenBank/DDBJ databases">
        <title>The Genome Sequence of Bartonella tamiae Th239.</title>
        <authorList>
            <consortium name="The Broad Institute Genome Sequencing Platform"/>
            <consortium name="The Broad Institute Genome Sequencing Center for Infectious Disease"/>
            <person name="Feldgarden M."/>
            <person name="Kirby J."/>
            <person name="Kosoy M."/>
            <person name="Birtles R."/>
            <person name="Probert W.S."/>
            <person name="Chiaraviglio L."/>
            <person name="Young S.K."/>
            <person name="Zeng Q."/>
            <person name="Gargeya S."/>
            <person name="Fitzgerald M."/>
            <person name="Haas B."/>
            <person name="Abouelleil A."/>
            <person name="Alvarado L."/>
            <person name="Arachchi H.M."/>
            <person name="Berlin A."/>
            <person name="Chapman S.B."/>
            <person name="Gearin G."/>
            <person name="Goldberg J."/>
            <person name="Griggs A."/>
            <person name="Gujja S."/>
            <person name="Hansen M."/>
            <person name="Heiman D."/>
            <person name="Howarth C."/>
            <person name="Larimer J."/>
            <person name="Lui A."/>
            <person name="MacDonald P.J.P."/>
            <person name="McCowen C."/>
            <person name="Montmayeur A."/>
            <person name="Murphy C."/>
            <person name="Neiman D."/>
            <person name="Pearson M."/>
            <person name="Priest M."/>
            <person name="Roberts A."/>
            <person name="Saif S."/>
            <person name="Shea T."/>
            <person name="Sisk P."/>
            <person name="Stolte C."/>
            <person name="Sykes S."/>
            <person name="Wortman J."/>
            <person name="Nusbaum C."/>
            <person name="Birren B."/>
        </authorList>
    </citation>
    <scope>NUCLEOTIDE SEQUENCE [LARGE SCALE GENOMIC DNA]</scope>
    <source>
        <strain evidence="10 11">Th239</strain>
    </source>
</reference>
<evidence type="ECO:0000256" key="7">
    <source>
        <dbReference type="ARBA" id="ARBA00023033"/>
    </source>
</evidence>
<keyword evidence="10" id="KW-0830">Ubiquinone</keyword>
<keyword evidence="8" id="KW-0812">Transmembrane</keyword>
<dbReference type="InterPro" id="IPR002938">
    <property type="entry name" value="FAD-bd"/>
</dbReference>
<dbReference type="GO" id="GO:0004497">
    <property type="term" value="F:monooxygenase activity"/>
    <property type="evidence" value="ECO:0007669"/>
    <property type="project" value="UniProtKB-KW"/>
</dbReference>
<comment type="cofactor">
    <cofactor evidence="1">
        <name>FAD</name>
        <dbReference type="ChEBI" id="CHEBI:57692"/>
    </cofactor>
</comment>
<dbReference type="AlphaFoldDB" id="J0ZKI0"/>
<comment type="caution">
    <text evidence="10">The sequence shown here is derived from an EMBL/GenBank/DDBJ whole genome shotgun (WGS) entry which is preliminary data.</text>
</comment>
<dbReference type="GO" id="GO:0071949">
    <property type="term" value="F:FAD binding"/>
    <property type="evidence" value="ECO:0007669"/>
    <property type="project" value="InterPro"/>
</dbReference>
<sequence>MNRTSTNDISCDYRQMQKNISQIPIAIVGAGPAGMVAALALAKNNHACVLIGQEPNNNDGRTTALMMPAIEILKDLQIWDNLETKATPLSVMRIIDGTKRLVRSPVVNFRAHEINKPAFGYNIQNNDLNEALLKSIKKNPLITQIFSSVVTYDHHDLNVYITLENGTLLKSALLVAADGRASLARKAAHIQTQEWTYPQTAITLSFSHDIPHANISTEFHTEDGPFTQVPLKGNHSSLVWVTNPEYAKYLLSLSIKELSIIVEEKMHSMIGRIQITTSPQTWPLSGLIPQQFAAKRTILVGESAHVFPPIGAQGLNLGIRDALCLTQSIQHNISDPGHKNVLSNYNRLRKPDIWARTGSVHALNYALLSDFLPAQLLRSTGLEMLKKISPLRRFFMYEGMHPGHGFQDATKTLIELFKNPSFNNFTKT</sequence>
<keyword evidence="7" id="KW-0503">Monooxygenase</keyword>
<accession>J0ZKI0</accession>
<evidence type="ECO:0000256" key="8">
    <source>
        <dbReference type="SAM" id="Phobius"/>
    </source>
</evidence>
<dbReference type="PANTHER" id="PTHR43876:SF7">
    <property type="entry name" value="UBIQUINONE BIOSYNTHESIS MONOOXYGENASE COQ6, MITOCHONDRIAL"/>
    <property type="match status" value="1"/>
</dbReference>
<evidence type="ECO:0000313" key="11">
    <source>
        <dbReference type="Proteomes" id="UP000008952"/>
    </source>
</evidence>
<organism evidence="10 11">
    <name type="scientific">Bartonella tamiae Th239</name>
    <dbReference type="NCBI Taxonomy" id="1094558"/>
    <lineage>
        <taxon>Bacteria</taxon>
        <taxon>Pseudomonadati</taxon>
        <taxon>Pseudomonadota</taxon>
        <taxon>Alphaproteobacteria</taxon>
        <taxon>Hyphomicrobiales</taxon>
        <taxon>Bartonellaceae</taxon>
        <taxon>Bartonella</taxon>
    </lineage>
</organism>
<evidence type="ECO:0000313" key="10">
    <source>
        <dbReference type="EMBL" id="EJF88863.1"/>
    </source>
</evidence>
<keyword evidence="6" id="KW-0560">Oxidoreductase</keyword>
<evidence type="ECO:0000256" key="2">
    <source>
        <dbReference type="ARBA" id="ARBA00004749"/>
    </source>
</evidence>
<dbReference type="InterPro" id="IPR010971">
    <property type="entry name" value="UbiH/COQ6"/>
</dbReference>
<feature type="transmembrane region" description="Helical" evidence="8">
    <location>
        <begin position="23"/>
        <end position="42"/>
    </location>
</feature>